<feature type="region of interest" description="Disordered" evidence="1">
    <location>
        <begin position="135"/>
        <end position="211"/>
    </location>
</feature>
<feature type="compositionally biased region" description="Low complexity" evidence="1">
    <location>
        <begin position="514"/>
        <end position="526"/>
    </location>
</feature>
<feature type="compositionally biased region" description="Low complexity" evidence="1">
    <location>
        <begin position="338"/>
        <end position="347"/>
    </location>
</feature>
<feature type="region of interest" description="Disordered" evidence="1">
    <location>
        <begin position="338"/>
        <end position="372"/>
    </location>
</feature>
<dbReference type="RefSeq" id="XP_025373740.1">
    <property type="nucleotide sequence ID" value="XM_025522999.1"/>
</dbReference>
<dbReference type="AlphaFoldDB" id="A0A316YB24"/>
<keyword evidence="3" id="KW-1185">Reference proteome</keyword>
<dbReference type="GeneID" id="37044915"/>
<feature type="compositionally biased region" description="Low complexity" evidence="1">
    <location>
        <begin position="75"/>
        <end position="92"/>
    </location>
</feature>
<feature type="compositionally biased region" description="Basic and acidic residues" evidence="1">
    <location>
        <begin position="135"/>
        <end position="159"/>
    </location>
</feature>
<protein>
    <recommendedName>
        <fullName evidence="4">Pentacotripeptide-repeat region of PRORP domain-containing protein</fullName>
    </recommendedName>
</protein>
<evidence type="ECO:0000313" key="3">
    <source>
        <dbReference type="Proteomes" id="UP000245768"/>
    </source>
</evidence>
<feature type="compositionally biased region" description="Low complexity" evidence="1">
    <location>
        <begin position="1"/>
        <end position="26"/>
    </location>
</feature>
<sequence>MLVEAAKRAAVSGARGSGVGRASASGGERGLTWTVEVVARTLGTTAAAAKEARKTDRVERAIRRKQQEKTKERWAAAAAASEGVAAGAAGTAGTAGAGAAGKERRAPGPVGRAWSSPSSSESFFSDAVRRVEWGERAQQRRQAGERPHADRGGRDESRSTHGGNRRGRRGEEEEVDKGHAGEDSEMRKWDRDRRGKGAQNTFQKSPPLPPMKLRQLRFSKTKRLQSFFNVEDPQQAFSEAADLFASWAPFVKRDTRGYRIMMGLALNANKKIAAFKYLNEMKKNGVAPNAFVYRGLFRGLAHAQINPGQDRTVVKQAKTAFDAFTELWLVSQSAVRRPSGSARSSSSHLDDDAARVGEEEQEQESSSTAESFEKTLEIARQELVEQPVVAVETLRYYMRFCLRAGLYDEADALLADAHNLSIPRRSPAGVAVNQAQRKAVAVPLVALALAAHYLSQAAWRDGSSTDLGGVEPPSRAESLAHFERHVGLDRFLDLARAALEAQQVDEGSDKEAPSTSRGISSSSETTECARDRSKLRDQTSAVHQALREAERALAQLVRHGDGSEADEEARYRDALKQLAKLPGRAREDGASDRWIQ</sequence>
<feature type="region of interest" description="Disordered" evidence="1">
    <location>
        <begin position="50"/>
        <end position="123"/>
    </location>
</feature>
<dbReference type="InParanoid" id="A0A316YB24"/>
<name>A0A316YB24_9BASI</name>
<dbReference type="InterPro" id="IPR002885">
    <property type="entry name" value="PPR_rpt"/>
</dbReference>
<dbReference type="OrthoDB" id="185373at2759"/>
<organism evidence="2 3">
    <name type="scientific">Acaromyces ingoldii</name>
    <dbReference type="NCBI Taxonomy" id="215250"/>
    <lineage>
        <taxon>Eukaryota</taxon>
        <taxon>Fungi</taxon>
        <taxon>Dikarya</taxon>
        <taxon>Basidiomycota</taxon>
        <taxon>Ustilaginomycotina</taxon>
        <taxon>Exobasidiomycetes</taxon>
        <taxon>Exobasidiales</taxon>
        <taxon>Cryptobasidiaceae</taxon>
        <taxon>Acaromyces</taxon>
    </lineage>
</organism>
<feature type="compositionally biased region" description="Basic and acidic residues" evidence="1">
    <location>
        <begin position="348"/>
        <end position="358"/>
    </location>
</feature>
<feature type="compositionally biased region" description="Basic and acidic residues" evidence="1">
    <location>
        <begin position="527"/>
        <end position="537"/>
    </location>
</feature>
<feature type="compositionally biased region" description="Basic and acidic residues" evidence="1">
    <location>
        <begin position="50"/>
        <end position="74"/>
    </location>
</feature>
<proteinExistence type="predicted"/>
<gene>
    <name evidence="2" type="ORF">FA10DRAFT_270106</name>
</gene>
<evidence type="ECO:0008006" key="4">
    <source>
        <dbReference type="Google" id="ProtNLM"/>
    </source>
</evidence>
<dbReference type="Gene3D" id="1.25.40.10">
    <property type="entry name" value="Tetratricopeptide repeat domain"/>
    <property type="match status" value="1"/>
</dbReference>
<feature type="region of interest" description="Disordered" evidence="1">
    <location>
        <begin position="1"/>
        <end position="27"/>
    </location>
</feature>
<evidence type="ECO:0000256" key="1">
    <source>
        <dbReference type="SAM" id="MobiDB-lite"/>
    </source>
</evidence>
<dbReference type="Pfam" id="PF13041">
    <property type="entry name" value="PPR_2"/>
    <property type="match status" value="1"/>
</dbReference>
<dbReference type="EMBL" id="KZ819644">
    <property type="protein sequence ID" value="PWN86542.1"/>
    <property type="molecule type" value="Genomic_DNA"/>
</dbReference>
<feature type="compositionally biased region" description="Basic and acidic residues" evidence="1">
    <location>
        <begin position="176"/>
        <end position="195"/>
    </location>
</feature>
<feature type="region of interest" description="Disordered" evidence="1">
    <location>
        <begin position="502"/>
        <end position="542"/>
    </location>
</feature>
<reference evidence="2 3" key="1">
    <citation type="journal article" date="2018" name="Mol. Biol. Evol.">
        <title>Broad Genomic Sampling Reveals a Smut Pathogenic Ancestry of the Fungal Clade Ustilaginomycotina.</title>
        <authorList>
            <person name="Kijpornyongpan T."/>
            <person name="Mondo S.J."/>
            <person name="Barry K."/>
            <person name="Sandor L."/>
            <person name="Lee J."/>
            <person name="Lipzen A."/>
            <person name="Pangilinan J."/>
            <person name="LaButti K."/>
            <person name="Hainaut M."/>
            <person name="Henrissat B."/>
            <person name="Grigoriev I.V."/>
            <person name="Spatafora J.W."/>
            <person name="Aime M.C."/>
        </authorList>
    </citation>
    <scope>NUCLEOTIDE SEQUENCE [LARGE SCALE GENOMIC DNA]</scope>
    <source>
        <strain evidence="2 3">MCA 4198</strain>
    </source>
</reference>
<dbReference type="Proteomes" id="UP000245768">
    <property type="component" value="Unassembled WGS sequence"/>
</dbReference>
<evidence type="ECO:0000313" key="2">
    <source>
        <dbReference type="EMBL" id="PWN86542.1"/>
    </source>
</evidence>
<dbReference type="InterPro" id="IPR011990">
    <property type="entry name" value="TPR-like_helical_dom_sf"/>
</dbReference>
<accession>A0A316YB24</accession>